<dbReference type="HOGENOM" id="CLU_2438269_0_0_5"/>
<dbReference type="EMBL" id="CP002568">
    <property type="protein sequence ID" value="ADZ69677.1"/>
    <property type="molecule type" value="Genomic_DNA"/>
</dbReference>
<organism evidence="2 3">
    <name type="scientific">Polymorphum gilvum (strain LMG 25793 / CGMCC 1.9160 / SL003B-26A1)</name>
    <dbReference type="NCBI Taxonomy" id="991905"/>
    <lineage>
        <taxon>Bacteria</taxon>
        <taxon>Pseudomonadati</taxon>
        <taxon>Pseudomonadota</taxon>
        <taxon>Alphaproteobacteria</taxon>
        <taxon>Rhodobacterales</taxon>
        <taxon>Paracoccaceae</taxon>
        <taxon>Polymorphum</taxon>
    </lineage>
</organism>
<evidence type="ECO:0000313" key="2">
    <source>
        <dbReference type="EMBL" id="ADZ69677.1"/>
    </source>
</evidence>
<sequence>MVDLSIAPEAVSPADCQLGRKMQKRGELSRTSLSDRGQDSIRGACPRPQIGHEKTHETPRSERNAVPFGTHCDRVWALQERTRHERTVFR</sequence>
<dbReference type="STRING" id="991905.SL003B_1247"/>
<dbReference type="KEGG" id="pgv:SL003B_1247"/>
<name>F2J0K8_POLGS</name>
<keyword evidence="3" id="KW-1185">Reference proteome</keyword>
<dbReference type="AlphaFoldDB" id="F2J0K8"/>
<evidence type="ECO:0000313" key="3">
    <source>
        <dbReference type="Proteomes" id="UP000008130"/>
    </source>
</evidence>
<evidence type="ECO:0000256" key="1">
    <source>
        <dbReference type="SAM" id="MobiDB-lite"/>
    </source>
</evidence>
<dbReference type="Proteomes" id="UP000008130">
    <property type="component" value="Chromosome"/>
</dbReference>
<feature type="compositionally biased region" description="Basic and acidic residues" evidence="1">
    <location>
        <begin position="50"/>
        <end position="63"/>
    </location>
</feature>
<accession>F2J0K8</accession>
<gene>
    <name evidence="2" type="ordered locus">SL003B_1247</name>
</gene>
<reference evidence="2 3" key="1">
    <citation type="journal article" date="2011" name="J. Bacteriol.">
        <title>Complete genome sequence of Polymorphum gilvum SL003B-26A1T, a crude oil-degrading bacterium from oil-polluted saline soil.</title>
        <authorList>
            <person name="Li S.G."/>
            <person name="Tang Y.Q."/>
            <person name="Nie Y."/>
            <person name="Cai M."/>
            <person name="Wu X.L."/>
        </authorList>
    </citation>
    <scope>NUCLEOTIDE SEQUENCE [LARGE SCALE GENOMIC DNA]</scope>
    <source>
        <strain evidence="3">LMG 25793 / CGMCC 1.9160 / SL003B-26A1</strain>
    </source>
</reference>
<protein>
    <submittedName>
        <fullName evidence="2">Uncharacterized protein</fullName>
    </submittedName>
</protein>
<feature type="region of interest" description="Disordered" evidence="1">
    <location>
        <begin position="20"/>
        <end position="66"/>
    </location>
</feature>
<proteinExistence type="predicted"/>